<organism evidence="1 2">
    <name type="scientific">Psilocybe cyanescens</name>
    <dbReference type="NCBI Taxonomy" id="93625"/>
    <lineage>
        <taxon>Eukaryota</taxon>
        <taxon>Fungi</taxon>
        <taxon>Dikarya</taxon>
        <taxon>Basidiomycota</taxon>
        <taxon>Agaricomycotina</taxon>
        <taxon>Agaricomycetes</taxon>
        <taxon>Agaricomycetidae</taxon>
        <taxon>Agaricales</taxon>
        <taxon>Agaricineae</taxon>
        <taxon>Strophariaceae</taxon>
        <taxon>Psilocybe</taxon>
    </lineage>
</organism>
<evidence type="ECO:0008006" key="3">
    <source>
        <dbReference type="Google" id="ProtNLM"/>
    </source>
</evidence>
<dbReference type="InterPro" id="IPR042042">
    <property type="entry name" value="Tip20p_domB"/>
</dbReference>
<dbReference type="GO" id="GO:0006890">
    <property type="term" value="P:retrograde vesicle-mediated transport, Golgi to endoplasmic reticulum"/>
    <property type="evidence" value="ECO:0007669"/>
    <property type="project" value="InterPro"/>
</dbReference>
<dbReference type="Proteomes" id="UP000283269">
    <property type="component" value="Unassembled WGS sequence"/>
</dbReference>
<dbReference type="GO" id="GO:0070939">
    <property type="term" value="C:Dsl1/NZR complex"/>
    <property type="evidence" value="ECO:0007669"/>
    <property type="project" value="InterPro"/>
</dbReference>
<comment type="caution">
    <text evidence="1">The sequence shown here is derived from an EMBL/GenBank/DDBJ whole genome shotgun (WGS) entry which is preliminary data.</text>
</comment>
<gene>
    <name evidence="1" type="ORF">CVT25_005654</name>
</gene>
<evidence type="ECO:0000313" key="1">
    <source>
        <dbReference type="EMBL" id="PPQ67053.1"/>
    </source>
</evidence>
<dbReference type="PROSITE" id="PS51386">
    <property type="entry name" value="RINT1_TIP20"/>
    <property type="match status" value="1"/>
</dbReference>
<dbReference type="EMBL" id="NHYD01003976">
    <property type="protein sequence ID" value="PPQ67053.1"/>
    <property type="molecule type" value="Genomic_DNA"/>
</dbReference>
<dbReference type="STRING" id="93625.A0A409VLE5"/>
<dbReference type="GO" id="GO:0060628">
    <property type="term" value="P:regulation of ER to Golgi vesicle-mediated transport"/>
    <property type="evidence" value="ECO:0007669"/>
    <property type="project" value="TreeGrafter"/>
</dbReference>
<proteinExistence type="predicted"/>
<dbReference type="OrthoDB" id="407410at2759"/>
<reference evidence="1 2" key="1">
    <citation type="journal article" date="2018" name="Evol. Lett.">
        <title>Horizontal gene cluster transfer increased hallucinogenic mushroom diversity.</title>
        <authorList>
            <person name="Reynolds H.T."/>
            <person name="Vijayakumar V."/>
            <person name="Gluck-Thaler E."/>
            <person name="Korotkin H.B."/>
            <person name="Matheny P.B."/>
            <person name="Slot J.C."/>
        </authorList>
    </citation>
    <scope>NUCLEOTIDE SEQUENCE [LARGE SCALE GENOMIC DNA]</scope>
    <source>
        <strain evidence="1 2">2631</strain>
    </source>
</reference>
<keyword evidence="2" id="KW-1185">Reference proteome</keyword>
<dbReference type="InterPro" id="IPR007528">
    <property type="entry name" value="RINT1_Tip20"/>
</dbReference>
<dbReference type="PANTHER" id="PTHR13520:SF0">
    <property type="entry name" value="RAD50-INTERACTING PROTEIN 1"/>
    <property type="match status" value="1"/>
</dbReference>
<dbReference type="InParanoid" id="A0A409VLE5"/>
<dbReference type="Pfam" id="PF04437">
    <property type="entry name" value="RINT1_TIP1"/>
    <property type="match status" value="1"/>
</dbReference>
<evidence type="ECO:0000313" key="2">
    <source>
        <dbReference type="Proteomes" id="UP000283269"/>
    </source>
</evidence>
<dbReference type="AlphaFoldDB" id="A0A409VLE5"/>
<accession>A0A409VLE5</accession>
<dbReference type="Gene3D" id="1.20.58.1420">
    <property type="entry name" value="Dsl1p vesicle tethering complex, Tip20p subunit, domain B"/>
    <property type="match status" value="1"/>
</dbReference>
<protein>
    <recommendedName>
        <fullName evidence="3">RINT-1 family protein</fullName>
    </recommendedName>
</protein>
<dbReference type="GO" id="GO:0006888">
    <property type="term" value="P:endoplasmic reticulum to Golgi vesicle-mediated transport"/>
    <property type="evidence" value="ECO:0007669"/>
    <property type="project" value="InterPro"/>
</dbReference>
<sequence>MSSTQIKELLKPPSLQQSQHKAKEILDSLFHSIDDLDRVETHFLEHQNDLNRNVRACSFEWSYQAQHTLLSTSQSDLDIFLRHIRATAESHLNKAKDVSILRHTLNDELSDLARGLISFRVSEDHKPLLLEDIETLHRNLKELQSVKQYTQVIGHVLKLSEEAIENVRQTTKISISSVKTYISLQEYVATVVESCSAIEDLNQQRLGLISFLERLRDKTWTDMKGVLSGSLVTCAEKFGWPASVEYATVAPQERKSFESAFINLIKLQSIGKEIRGNLPSGDKEGIYALQALVQPISLRFKFHFEGTRQTNKLEKPEWYFTHIQNVSHEHAHFMNNVIQRLLEKTEYKHLSAWREFTQLLFPLLVRKLNKTIPLLLDHPSLLAHTIYQALSFDAAIVEEGFKLQGTSITGNGVKWAGIADTVLGNVDWFETWLSAEKRCKCFQFSSMIVNQRFLVEGQYNDIINAADAWLIADEIESDNHSQELRPTVSSRKMKSLIEQITDRYSPLPHTVQKAHFLLLIQLPLLESYHGRISSSLVAFETLSSFFVRSVPGALNFSLREASLQDDPRNRTSGTAGASSLCKALLSAGYIQACLEDWGEDLFFLQLWEEFVTDQDLRHWAQTSPYLPDLSNLSNSSPGEMVFAKMISDYRQLCVRAEDMVVQLVCGEVESGLRVHRTAATTSPVPTDSLKFGLSQTLLEPIGLMSSHLNLLRATLPATLFIILYRRIAQRLADHILHHQIMYRGNLSLQEAKAIRSECELWVETCYAAVGALGGGHQRIQAPWSKVLEAGRLVSLEGEAWDRIVSATFGSVGDAKWEETVVEQVGLSEMARDEVVAILKRRED</sequence>
<name>A0A409VLE5_PSICY</name>
<dbReference type="PANTHER" id="PTHR13520">
    <property type="entry name" value="RAD50-INTERACTING PROTEIN 1 RINT-1"/>
    <property type="match status" value="1"/>
</dbReference>